<evidence type="ECO:0000256" key="1">
    <source>
        <dbReference type="SAM" id="SignalP"/>
    </source>
</evidence>
<accession>A0A3S0PV26</accession>
<keyword evidence="3" id="KW-1185">Reference proteome</keyword>
<reference evidence="2 3" key="1">
    <citation type="submission" date="2018-12" db="EMBL/GenBank/DDBJ databases">
        <title>Genome sequencing of Prevotella sp. KCOM 3155 (= JS262).</title>
        <authorList>
            <person name="Kook J.-K."/>
            <person name="Park S.-N."/>
            <person name="Lim Y.K."/>
        </authorList>
    </citation>
    <scope>NUCLEOTIDE SEQUENCE [LARGE SCALE GENOMIC DNA]</scope>
    <source>
        <strain evidence="2 3">KCOM 3155</strain>
    </source>
</reference>
<sequence>MKKVIAICFVWFNVITLSFAQMPRVFEPTANATDSAMTMLRIRFDPYRLYVPKTDGGMQQSVMFAGKKMCPKVNTRQFIAGPFWVPDPPSLFEEEDRYYRMSRNQSLGECIFETLVNMLLL</sequence>
<dbReference type="RefSeq" id="WP_126678786.1">
    <property type="nucleotide sequence ID" value="NZ_CAUUVU010000012.1"/>
</dbReference>
<feature type="signal peptide" evidence="1">
    <location>
        <begin position="1"/>
        <end position="20"/>
    </location>
</feature>
<dbReference type="AlphaFoldDB" id="A0A3S0PV26"/>
<organism evidence="2 3">
    <name type="scientific">Prevotella koreensis</name>
    <dbReference type="NCBI Taxonomy" id="2490854"/>
    <lineage>
        <taxon>Bacteria</taxon>
        <taxon>Pseudomonadati</taxon>
        <taxon>Bacteroidota</taxon>
        <taxon>Bacteroidia</taxon>
        <taxon>Bacteroidales</taxon>
        <taxon>Prevotellaceae</taxon>
        <taxon>Prevotella</taxon>
    </lineage>
</organism>
<proteinExistence type="predicted"/>
<dbReference type="Proteomes" id="UP000278983">
    <property type="component" value="Unassembled WGS sequence"/>
</dbReference>
<keyword evidence="1" id="KW-0732">Signal</keyword>
<feature type="chain" id="PRO_5018698268" evidence="1">
    <location>
        <begin position="21"/>
        <end position="121"/>
    </location>
</feature>
<dbReference type="EMBL" id="RYYU01000001">
    <property type="protein sequence ID" value="RUL59681.1"/>
    <property type="molecule type" value="Genomic_DNA"/>
</dbReference>
<protein>
    <submittedName>
        <fullName evidence="2">Uncharacterized protein</fullName>
    </submittedName>
</protein>
<name>A0A3S0PV26_9BACT</name>
<evidence type="ECO:0000313" key="3">
    <source>
        <dbReference type="Proteomes" id="UP000278983"/>
    </source>
</evidence>
<dbReference type="OrthoDB" id="1074161at2"/>
<comment type="caution">
    <text evidence="2">The sequence shown here is derived from an EMBL/GenBank/DDBJ whole genome shotgun (WGS) entry which is preliminary data.</text>
</comment>
<evidence type="ECO:0000313" key="2">
    <source>
        <dbReference type="EMBL" id="RUL59681.1"/>
    </source>
</evidence>
<gene>
    <name evidence="2" type="ORF">EHV08_07850</name>
</gene>